<evidence type="ECO:0000313" key="1">
    <source>
        <dbReference type="EMBL" id="GAA4762628.1"/>
    </source>
</evidence>
<reference evidence="2" key="1">
    <citation type="journal article" date="2019" name="Int. J. Syst. Evol. Microbiol.">
        <title>The Global Catalogue of Microorganisms (GCM) 10K type strain sequencing project: providing services to taxonomists for standard genome sequencing and annotation.</title>
        <authorList>
            <consortium name="The Broad Institute Genomics Platform"/>
            <consortium name="The Broad Institute Genome Sequencing Center for Infectious Disease"/>
            <person name="Wu L."/>
            <person name="Ma J."/>
        </authorList>
    </citation>
    <scope>NUCLEOTIDE SEQUENCE [LARGE SCALE GENOMIC DNA]</scope>
    <source>
        <strain evidence="2">JCM 18537</strain>
    </source>
</reference>
<dbReference type="EMBL" id="BAABKO010000001">
    <property type="protein sequence ID" value="GAA4762628.1"/>
    <property type="molecule type" value="Genomic_DNA"/>
</dbReference>
<gene>
    <name evidence="1" type="ORF">GCM10023351_01330</name>
</gene>
<keyword evidence="2" id="KW-1185">Reference proteome</keyword>
<comment type="caution">
    <text evidence="1">The sequence shown here is derived from an EMBL/GenBank/DDBJ whole genome shotgun (WGS) entry which is preliminary data.</text>
</comment>
<name>A0ABP8ZPN4_9MICO</name>
<dbReference type="Proteomes" id="UP001501645">
    <property type="component" value="Unassembled WGS sequence"/>
</dbReference>
<evidence type="ECO:0000313" key="2">
    <source>
        <dbReference type="Proteomes" id="UP001501645"/>
    </source>
</evidence>
<dbReference type="RefSeq" id="WP_345434887.1">
    <property type="nucleotide sequence ID" value="NZ_BAABKO010000001.1"/>
</dbReference>
<proteinExistence type="predicted"/>
<accession>A0ABP8ZPN4</accession>
<organism evidence="1 2">
    <name type="scientific">Microbacterium gilvum</name>
    <dbReference type="NCBI Taxonomy" id="1336204"/>
    <lineage>
        <taxon>Bacteria</taxon>
        <taxon>Bacillati</taxon>
        <taxon>Actinomycetota</taxon>
        <taxon>Actinomycetes</taxon>
        <taxon>Micrococcales</taxon>
        <taxon>Microbacteriaceae</taxon>
        <taxon>Microbacterium</taxon>
    </lineage>
</organism>
<sequence length="83" mass="8977">MSFIRVRSTSGAKHEFDAPQGLVERFPDDYEVVDKKPVDEPRPIKYVTADKAEDAAADESAAAAEATAYGSTSRGRKAADSKE</sequence>
<protein>
    <submittedName>
        <fullName evidence="1">Uncharacterized protein</fullName>
    </submittedName>
</protein>